<dbReference type="InterPro" id="IPR016189">
    <property type="entry name" value="Transl_init_fac_IF2/IF5_N"/>
</dbReference>
<dbReference type="STRING" id="1288291.A0A059EYK0"/>
<dbReference type="Pfam" id="PF01873">
    <property type="entry name" value="eIF-5_eIF-2B"/>
    <property type="match status" value="1"/>
</dbReference>
<dbReference type="OrthoDB" id="10250831at2759"/>
<evidence type="ECO:0000256" key="3">
    <source>
        <dbReference type="ARBA" id="ARBA00022741"/>
    </source>
</evidence>
<dbReference type="EMBL" id="KK365212">
    <property type="protein sequence ID" value="KCZ79990.1"/>
    <property type="molecule type" value="Genomic_DNA"/>
</dbReference>
<evidence type="ECO:0000313" key="8">
    <source>
        <dbReference type="Proteomes" id="UP000030655"/>
    </source>
</evidence>
<dbReference type="InterPro" id="IPR045196">
    <property type="entry name" value="IF2/IF5"/>
</dbReference>
<evidence type="ECO:0000259" key="6">
    <source>
        <dbReference type="SMART" id="SM00653"/>
    </source>
</evidence>
<dbReference type="SUPFAM" id="SSF75689">
    <property type="entry name" value="Zinc-binding domain of translation initiation factor 2 beta"/>
    <property type="match status" value="1"/>
</dbReference>
<evidence type="ECO:0000256" key="4">
    <source>
        <dbReference type="ARBA" id="ARBA00022917"/>
    </source>
</evidence>
<reference evidence="8" key="1">
    <citation type="submission" date="2013-02" db="EMBL/GenBank/DDBJ databases">
        <authorList>
            <consortium name="The Broad Institute Genome Sequencing Platform"/>
            <person name="Cuomo C."/>
            <person name="Becnel J."/>
            <person name="Sanscrainte N."/>
            <person name="Walker B."/>
            <person name="Young S.K."/>
            <person name="Zeng Q."/>
            <person name="Gargeya S."/>
            <person name="Fitzgerald M."/>
            <person name="Haas B."/>
            <person name="Abouelleil A."/>
            <person name="Alvarado L."/>
            <person name="Arachchi H.M."/>
            <person name="Berlin A.M."/>
            <person name="Chapman S.B."/>
            <person name="Dewar J."/>
            <person name="Goldberg J."/>
            <person name="Griggs A."/>
            <person name="Gujja S."/>
            <person name="Hansen M."/>
            <person name="Howarth C."/>
            <person name="Imamovic A."/>
            <person name="Larimer J."/>
            <person name="McCowan C."/>
            <person name="Murphy C."/>
            <person name="Neiman D."/>
            <person name="Pearson M."/>
            <person name="Priest M."/>
            <person name="Roberts A."/>
            <person name="Saif S."/>
            <person name="Shea T."/>
            <person name="Sisk P."/>
            <person name="Sykes S."/>
            <person name="Wortman J."/>
            <person name="Nusbaum C."/>
            <person name="Birren B."/>
        </authorList>
    </citation>
    <scope>NUCLEOTIDE SEQUENCE [LARGE SCALE GENOMIC DNA]</scope>
    <source>
        <strain evidence="8">PRA339</strain>
    </source>
</reference>
<feature type="domain" description="Translation initiation factor IF2/IF5" evidence="6">
    <location>
        <begin position="13"/>
        <end position="124"/>
    </location>
</feature>
<dbReference type="SMART" id="SM00653">
    <property type="entry name" value="eIF2B_5"/>
    <property type="match status" value="1"/>
</dbReference>
<dbReference type="AlphaFoldDB" id="A0A059EYK0"/>
<dbReference type="InterPro" id="IPR002735">
    <property type="entry name" value="Transl_init_fac_IF2/IF5_dom"/>
</dbReference>
<comment type="similarity">
    <text evidence="1">Belongs to the eIF-2-beta/eIF-5 family.</text>
</comment>
<accession>A0A059EYK0</accession>
<organism evidence="7 8">
    <name type="scientific">Anncaliia algerae PRA339</name>
    <dbReference type="NCBI Taxonomy" id="1288291"/>
    <lineage>
        <taxon>Eukaryota</taxon>
        <taxon>Fungi</taxon>
        <taxon>Fungi incertae sedis</taxon>
        <taxon>Microsporidia</taxon>
        <taxon>Tubulinosematoidea</taxon>
        <taxon>Tubulinosematidae</taxon>
        <taxon>Anncaliia</taxon>
    </lineage>
</organism>
<protein>
    <recommendedName>
        <fullName evidence="6">Translation initiation factor IF2/IF5 domain-containing protein</fullName>
    </recommendedName>
</protein>
<gene>
    <name evidence="7" type="ORF">H312_02611</name>
</gene>
<evidence type="ECO:0000256" key="2">
    <source>
        <dbReference type="ARBA" id="ARBA00022540"/>
    </source>
</evidence>
<sequence length="251" mass="29874">MKIPVNRNISDPFYRYKMPALEIKKEGKSGQKTILLNLNEISRDLKRNPNLILKFLSIELGSQTKAEKNSYKINGNFSSDLLQQLIYDFIDKYIICLRCNNPETFYIEERRDEVFRECYACGYKSKIDNKLKNIILKELESNTSDYYSKKEEIEYVIEEETITYSITNDNMFIRTNNFINELSLFRDDKQIEFVLPSLEHFLVEKEIENEVCFYLDILIKESLVKKSDIFKYFQGKSKVIDKQSSKKIRKF</sequence>
<dbReference type="HOGENOM" id="CLU_088630_0_0_1"/>
<dbReference type="GO" id="GO:0071074">
    <property type="term" value="F:eukaryotic initiation factor eIF2 binding"/>
    <property type="evidence" value="ECO:0007669"/>
    <property type="project" value="TreeGrafter"/>
</dbReference>
<dbReference type="VEuPathDB" id="MicrosporidiaDB:H312_02611"/>
<keyword evidence="5" id="KW-0342">GTP-binding</keyword>
<dbReference type="Gene3D" id="2.20.25.350">
    <property type="match status" value="1"/>
</dbReference>
<keyword evidence="3" id="KW-0547">Nucleotide-binding</keyword>
<keyword evidence="4" id="KW-0648">Protein biosynthesis</keyword>
<reference evidence="7 8" key="2">
    <citation type="submission" date="2014-03" db="EMBL/GenBank/DDBJ databases">
        <title>The Genome Sequence of Anncaliia algerae insect isolate PRA339.</title>
        <authorList>
            <consortium name="The Broad Institute Genome Sequencing Platform"/>
            <consortium name="The Broad Institute Genome Sequencing Center for Infectious Disease"/>
            <person name="Cuomo C."/>
            <person name="Becnel J."/>
            <person name="Sanscrainte N."/>
            <person name="Walker B."/>
            <person name="Young S.K."/>
            <person name="Zeng Q."/>
            <person name="Gargeya S."/>
            <person name="Fitzgerald M."/>
            <person name="Haas B."/>
            <person name="Abouelleil A."/>
            <person name="Alvarado L."/>
            <person name="Arachchi H.M."/>
            <person name="Berlin A.M."/>
            <person name="Chapman S.B."/>
            <person name="Dewar J."/>
            <person name="Goldberg J."/>
            <person name="Griggs A."/>
            <person name="Gujja S."/>
            <person name="Hansen M."/>
            <person name="Howarth C."/>
            <person name="Imamovic A."/>
            <person name="Larimer J."/>
            <person name="McCowan C."/>
            <person name="Murphy C."/>
            <person name="Neiman D."/>
            <person name="Pearson M."/>
            <person name="Priest M."/>
            <person name="Roberts A."/>
            <person name="Saif S."/>
            <person name="Shea T."/>
            <person name="Sisk P."/>
            <person name="Sykes S."/>
            <person name="Wortman J."/>
            <person name="Nusbaum C."/>
            <person name="Birren B."/>
        </authorList>
    </citation>
    <scope>NUCLEOTIDE SEQUENCE [LARGE SCALE GENOMIC DNA]</scope>
    <source>
        <strain evidence="7 8">PRA339</strain>
    </source>
</reference>
<evidence type="ECO:0000256" key="1">
    <source>
        <dbReference type="ARBA" id="ARBA00010397"/>
    </source>
</evidence>
<evidence type="ECO:0000256" key="5">
    <source>
        <dbReference type="ARBA" id="ARBA00023134"/>
    </source>
</evidence>
<dbReference type="SUPFAM" id="SSF100966">
    <property type="entry name" value="Translation initiation factor 2 beta, aIF2beta, N-terminal domain"/>
    <property type="match status" value="1"/>
</dbReference>
<dbReference type="GO" id="GO:0001732">
    <property type="term" value="P:formation of cytoplasmic translation initiation complex"/>
    <property type="evidence" value="ECO:0007669"/>
    <property type="project" value="TreeGrafter"/>
</dbReference>
<dbReference type="PANTHER" id="PTHR23001">
    <property type="entry name" value="EUKARYOTIC TRANSLATION INITIATION FACTOR"/>
    <property type="match status" value="1"/>
</dbReference>
<dbReference type="GO" id="GO:0003743">
    <property type="term" value="F:translation initiation factor activity"/>
    <property type="evidence" value="ECO:0007669"/>
    <property type="project" value="UniProtKB-KW"/>
</dbReference>
<keyword evidence="8" id="KW-1185">Reference proteome</keyword>
<dbReference type="Proteomes" id="UP000030655">
    <property type="component" value="Unassembled WGS sequence"/>
</dbReference>
<dbReference type="InterPro" id="IPR016190">
    <property type="entry name" value="Transl_init_fac_IF2/IF5_Zn-bd"/>
</dbReference>
<dbReference type="GO" id="GO:0005092">
    <property type="term" value="F:GDP-dissociation inhibitor activity"/>
    <property type="evidence" value="ECO:0007669"/>
    <property type="project" value="TreeGrafter"/>
</dbReference>
<feature type="non-terminal residue" evidence="7">
    <location>
        <position position="251"/>
    </location>
</feature>
<dbReference type="Gene3D" id="3.30.30.170">
    <property type="match status" value="1"/>
</dbReference>
<dbReference type="GO" id="GO:0005829">
    <property type="term" value="C:cytosol"/>
    <property type="evidence" value="ECO:0007669"/>
    <property type="project" value="TreeGrafter"/>
</dbReference>
<proteinExistence type="inferred from homology"/>
<keyword evidence="2" id="KW-0396">Initiation factor</keyword>
<evidence type="ECO:0000313" key="7">
    <source>
        <dbReference type="EMBL" id="KCZ79990.1"/>
    </source>
</evidence>
<name>A0A059EYK0_9MICR</name>
<dbReference type="GO" id="GO:0005525">
    <property type="term" value="F:GTP binding"/>
    <property type="evidence" value="ECO:0007669"/>
    <property type="project" value="UniProtKB-KW"/>
</dbReference>
<dbReference type="PANTHER" id="PTHR23001:SF7">
    <property type="entry name" value="EUKARYOTIC TRANSLATION INITIATION FACTOR 5"/>
    <property type="match status" value="1"/>
</dbReference>